<feature type="transmembrane region" description="Helical" evidence="1">
    <location>
        <begin position="55"/>
        <end position="73"/>
    </location>
</feature>
<feature type="transmembrane region" description="Helical" evidence="1">
    <location>
        <begin position="201"/>
        <end position="219"/>
    </location>
</feature>
<feature type="transmembrane region" description="Helical" evidence="1">
    <location>
        <begin position="144"/>
        <end position="161"/>
    </location>
</feature>
<feature type="transmembrane region" description="Helical" evidence="1">
    <location>
        <begin position="28"/>
        <end position="48"/>
    </location>
</feature>
<evidence type="ECO:0000256" key="2">
    <source>
        <dbReference type="SAM" id="SignalP"/>
    </source>
</evidence>
<organism evidence="3 4">
    <name type="scientific">Meridianimarinicoccus roseus</name>
    <dbReference type="NCBI Taxonomy" id="2072018"/>
    <lineage>
        <taxon>Bacteria</taxon>
        <taxon>Pseudomonadati</taxon>
        <taxon>Pseudomonadota</taxon>
        <taxon>Alphaproteobacteria</taxon>
        <taxon>Rhodobacterales</taxon>
        <taxon>Paracoccaceae</taxon>
        <taxon>Meridianimarinicoccus</taxon>
    </lineage>
</organism>
<dbReference type="PIRSF" id="PIRSF038991">
    <property type="entry name" value="Protein_AbrB"/>
    <property type="match status" value="1"/>
</dbReference>
<dbReference type="GO" id="GO:0016020">
    <property type="term" value="C:membrane"/>
    <property type="evidence" value="ECO:0007669"/>
    <property type="project" value="InterPro"/>
</dbReference>
<dbReference type="NCBIfam" id="TIGR03082">
    <property type="entry name" value="Gneg_AbrB_dup"/>
    <property type="match status" value="1"/>
</dbReference>
<feature type="transmembrane region" description="Helical" evidence="1">
    <location>
        <begin position="231"/>
        <end position="250"/>
    </location>
</feature>
<feature type="transmembrane region" description="Helical" evidence="1">
    <location>
        <begin position="79"/>
        <end position="101"/>
    </location>
</feature>
<evidence type="ECO:0008006" key="5">
    <source>
        <dbReference type="Google" id="ProtNLM"/>
    </source>
</evidence>
<dbReference type="InterPro" id="IPR007820">
    <property type="entry name" value="AbrB_fam"/>
</dbReference>
<accession>A0A2V2LID9</accession>
<reference evidence="3 4" key="1">
    <citation type="submission" date="2018-05" db="EMBL/GenBank/DDBJ databases">
        <title>Rhodobacteraceae gen. nov., sp. nov. isolated from sea water.</title>
        <authorList>
            <person name="Ren Y."/>
        </authorList>
    </citation>
    <scope>NUCLEOTIDE SEQUENCE [LARGE SCALE GENOMIC DNA]</scope>
    <source>
        <strain evidence="3 4">TG-679</strain>
    </source>
</reference>
<dbReference type="PANTHER" id="PTHR38457:SF1">
    <property type="entry name" value="REGULATOR ABRB-RELATED"/>
    <property type="match status" value="1"/>
</dbReference>
<keyword evidence="4" id="KW-1185">Reference proteome</keyword>
<feature type="transmembrane region" description="Helical" evidence="1">
    <location>
        <begin position="173"/>
        <end position="194"/>
    </location>
</feature>
<feature type="transmembrane region" description="Helical" evidence="1">
    <location>
        <begin position="257"/>
        <end position="281"/>
    </location>
</feature>
<dbReference type="OrthoDB" id="7157734at2"/>
<keyword evidence="1" id="KW-0472">Membrane</keyword>
<dbReference type="RefSeq" id="WP_109811567.1">
    <property type="nucleotide sequence ID" value="NZ_QGKU01000032.1"/>
</dbReference>
<comment type="caution">
    <text evidence="3">The sequence shown here is derived from an EMBL/GenBank/DDBJ whole genome shotgun (WGS) entry which is preliminary data.</text>
</comment>
<dbReference type="InterPro" id="IPR017516">
    <property type="entry name" value="AbrB_dup"/>
</dbReference>
<dbReference type="AlphaFoldDB" id="A0A2V2LID9"/>
<sequence length="342" mass="34107">MLATSLLSLALGSLGALAAALAGFPAPFLTGPAAVVSLAGIAGLQCAVPTLLRNACFIVIGLGLGTSVSPEILADALKWPASLLGMAGSVSVIMIFGAWLLRRGFACDGRTAVLGSAPGHLSFVLGLSLETGANTAFISVVQSLRVLFLTLVTPAAIALATDADLSARPAPTALLSLPHLALLATLAVAAGFALGRLRAPAAFLLGGMAVSVIGHGSGLTPGGMPLRLTDAAMVCMGTLIGTRFTGVRLAQIRQAALAAFVLTGGSIALVVLTALAVVSLVDLPLTDVVLALAPGGLETMIAMSAAVGADPAFVGFHHVARMFLLSALIPAAMAHASRADRT</sequence>
<evidence type="ECO:0000313" key="3">
    <source>
        <dbReference type="EMBL" id="PWR02907.1"/>
    </source>
</evidence>
<evidence type="ECO:0000256" key="1">
    <source>
        <dbReference type="SAM" id="Phobius"/>
    </source>
</evidence>
<evidence type="ECO:0000313" key="4">
    <source>
        <dbReference type="Proteomes" id="UP000245680"/>
    </source>
</evidence>
<dbReference type="GO" id="GO:0010468">
    <property type="term" value="P:regulation of gene expression"/>
    <property type="evidence" value="ECO:0007669"/>
    <property type="project" value="InterPro"/>
</dbReference>
<keyword evidence="1" id="KW-1133">Transmembrane helix</keyword>
<dbReference type="PANTHER" id="PTHR38457">
    <property type="entry name" value="REGULATOR ABRB-RELATED"/>
    <property type="match status" value="1"/>
</dbReference>
<dbReference type="Proteomes" id="UP000245680">
    <property type="component" value="Unassembled WGS sequence"/>
</dbReference>
<proteinExistence type="predicted"/>
<name>A0A2V2LID9_9RHOB</name>
<gene>
    <name evidence="3" type="ORF">DKT77_10070</name>
</gene>
<feature type="chain" id="PRO_5016058314" description="AbrB family transcriptional regulator" evidence="2">
    <location>
        <begin position="19"/>
        <end position="342"/>
    </location>
</feature>
<keyword evidence="1" id="KW-0812">Transmembrane</keyword>
<dbReference type="Pfam" id="PF05145">
    <property type="entry name" value="AbrB"/>
    <property type="match status" value="1"/>
</dbReference>
<protein>
    <recommendedName>
        <fullName evidence="5">AbrB family transcriptional regulator</fullName>
    </recommendedName>
</protein>
<keyword evidence="2" id="KW-0732">Signal</keyword>
<feature type="signal peptide" evidence="2">
    <location>
        <begin position="1"/>
        <end position="18"/>
    </location>
</feature>
<dbReference type="EMBL" id="QGKU01000032">
    <property type="protein sequence ID" value="PWR02907.1"/>
    <property type="molecule type" value="Genomic_DNA"/>
</dbReference>